<keyword evidence="2" id="KW-0964">Secreted</keyword>
<keyword evidence="6" id="KW-1185">Reference proteome</keyword>
<evidence type="ECO:0000259" key="5">
    <source>
        <dbReference type="Pfam" id="PF13330"/>
    </source>
</evidence>
<evidence type="ECO:0000256" key="1">
    <source>
        <dbReference type="ARBA" id="ARBA00004613"/>
    </source>
</evidence>
<accession>A0ABM0ZW21</accession>
<dbReference type="Proteomes" id="UP000694888">
    <property type="component" value="Unplaced"/>
</dbReference>
<name>A0ABM0ZW21_APLCA</name>
<proteinExistence type="predicted"/>
<keyword evidence="3" id="KW-0732">Signal</keyword>
<evidence type="ECO:0000256" key="2">
    <source>
        <dbReference type="ARBA" id="ARBA00022525"/>
    </source>
</evidence>
<feature type="domain" description="WxxW" evidence="5">
    <location>
        <begin position="5"/>
        <end position="65"/>
    </location>
</feature>
<keyword evidence="4" id="KW-0325">Glycoprotein</keyword>
<dbReference type="InterPro" id="IPR025155">
    <property type="entry name" value="WxxW_domain"/>
</dbReference>
<dbReference type="GeneID" id="106011254"/>
<evidence type="ECO:0000313" key="6">
    <source>
        <dbReference type="Proteomes" id="UP000694888"/>
    </source>
</evidence>
<reference evidence="7" key="1">
    <citation type="submission" date="2025-08" db="UniProtKB">
        <authorList>
            <consortium name="RefSeq"/>
        </authorList>
    </citation>
    <scope>IDENTIFICATION</scope>
</reference>
<sequence length="134" mass="14880">MPGLRLCQKPLAMECRDISSKQLYSKQNPHGLKLNVACQNNVIKCVDRQQRGGPVCPDFEVRFQCIVAHELQCSNPMVQSHCEKQNRECQDKVYGPQCVAVRPVKTGKEVIGIGTCTQDGVKYGTVLCSVLICN</sequence>
<gene>
    <name evidence="7" type="primary">LOC106011254</name>
</gene>
<comment type="subcellular location">
    <subcellularLocation>
        <location evidence="1">Secreted</location>
    </subcellularLocation>
</comment>
<dbReference type="Pfam" id="PF13330">
    <property type="entry name" value="Mucin2_WxxW"/>
    <property type="match status" value="1"/>
</dbReference>
<dbReference type="RefSeq" id="XP_012935721.2">
    <property type="nucleotide sequence ID" value="XM_013080267.2"/>
</dbReference>
<evidence type="ECO:0000313" key="7">
    <source>
        <dbReference type="RefSeq" id="XP_012935721.2"/>
    </source>
</evidence>
<organism evidence="6 7">
    <name type="scientific">Aplysia californica</name>
    <name type="common">California sea hare</name>
    <dbReference type="NCBI Taxonomy" id="6500"/>
    <lineage>
        <taxon>Eukaryota</taxon>
        <taxon>Metazoa</taxon>
        <taxon>Spiralia</taxon>
        <taxon>Lophotrochozoa</taxon>
        <taxon>Mollusca</taxon>
        <taxon>Gastropoda</taxon>
        <taxon>Heterobranchia</taxon>
        <taxon>Euthyneura</taxon>
        <taxon>Tectipleura</taxon>
        <taxon>Aplysiida</taxon>
        <taxon>Aplysioidea</taxon>
        <taxon>Aplysiidae</taxon>
        <taxon>Aplysia</taxon>
    </lineage>
</organism>
<protein>
    <submittedName>
        <fullName evidence="7">Uncharacterized protein LOC106011254</fullName>
    </submittedName>
</protein>
<evidence type="ECO:0000256" key="3">
    <source>
        <dbReference type="ARBA" id="ARBA00022729"/>
    </source>
</evidence>
<evidence type="ECO:0000256" key="4">
    <source>
        <dbReference type="ARBA" id="ARBA00023180"/>
    </source>
</evidence>